<feature type="transmembrane region" description="Helical" evidence="8">
    <location>
        <begin position="496"/>
        <end position="518"/>
    </location>
</feature>
<feature type="transmembrane region" description="Helical" evidence="8">
    <location>
        <begin position="148"/>
        <end position="167"/>
    </location>
</feature>
<dbReference type="EMBL" id="VLTK01000010">
    <property type="protein sequence ID" value="TSI13900.1"/>
    <property type="molecule type" value="Genomic_DNA"/>
</dbReference>
<comment type="caution">
    <text evidence="9">The sequence shown here is derived from an EMBL/GenBank/DDBJ whole genome shotgun (WGS) entry which is preliminary data.</text>
</comment>
<feature type="transmembrane region" description="Helical" evidence="8">
    <location>
        <begin position="288"/>
        <end position="310"/>
    </location>
</feature>
<feature type="transmembrane region" description="Helical" evidence="8">
    <location>
        <begin position="530"/>
        <end position="552"/>
    </location>
</feature>
<evidence type="ECO:0000313" key="9">
    <source>
        <dbReference type="EMBL" id="TSI13900.1"/>
    </source>
</evidence>
<keyword evidence="4 8" id="KW-0812">Transmembrane</keyword>
<dbReference type="PANTHER" id="PTHR10283:SF82">
    <property type="entry name" value="SOLUTE CARRIER FAMILY 13 MEMBER 2"/>
    <property type="match status" value="1"/>
</dbReference>
<feature type="transmembrane region" description="Helical" evidence="8">
    <location>
        <begin position="346"/>
        <end position="364"/>
    </location>
</feature>
<feature type="transmembrane region" description="Helical" evidence="8">
    <location>
        <begin position="248"/>
        <end position="268"/>
    </location>
</feature>
<feature type="transmembrane region" description="Helical" evidence="8">
    <location>
        <begin position="207"/>
        <end position="227"/>
    </location>
</feature>
<evidence type="ECO:0000256" key="8">
    <source>
        <dbReference type="SAM" id="Phobius"/>
    </source>
</evidence>
<name>A0A556C950_BREAU</name>
<evidence type="ECO:0000256" key="6">
    <source>
        <dbReference type="ARBA" id="ARBA00023136"/>
    </source>
</evidence>
<evidence type="ECO:0000256" key="4">
    <source>
        <dbReference type="ARBA" id="ARBA00022692"/>
    </source>
</evidence>
<keyword evidence="10" id="KW-1185">Reference proteome</keyword>
<dbReference type="CDD" id="cd01115">
    <property type="entry name" value="SLC13_permease"/>
    <property type="match status" value="1"/>
</dbReference>
<dbReference type="GO" id="GO:0005886">
    <property type="term" value="C:plasma membrane"/>
    <property type="evidence" value="ECO:0007669"/>
    <property type="project" value="TreeGrafter"/>
</dbReference>
<keyword evidence="5 8" id="KW-1133">Transmembrane helix</keyword>
<feature type="transmembrane region" description="Helical" evidence="8">
    <location>
        <begin position="370"/>
        <end position="387"/>
    </location>
</feature>
<evidence type="ECO:0000256" key="2">
    <source>
        <dbReference type="ARBA" id="ARBA00006772"/>
    </source>
</evidence>
<keyword evidence="6 8" id="KW-0472">Membrane</keyword>
<comment type="similarity">
    <text evidence="2">Belongs to the SLC13A/DASS transporter (TC 2.A.47) family. NADC subfamily.</text>
</comment>
<organism evidence="9 10">
    <name type="scientific">Brevibacterium aurantiacum</name>
    <dbReference type="NCBI Taxonomy" id="273384"/>
    <lineage>
        <taxon>Bacteria</taxon>
        <taxon>Bacillati</taxon>
        <taxon>Actinomycetota</taxon>
        <taxon>Actinomycetes</taxon>
        <taxon>Micrococcales</taxon>
        <taxon>Brevibacteriaceae</taxon>
        <taxon>Brevibacterium</taxon>
    </lineage>
</organism>
<dbReference type="GO" id="GO:0008514">
    <property type="term" value="F:organic anion transmembrane transporter activity"/>
    <property type="evidence" value="ECO:0007669"/>
    <property type="project" value="UniProtKB-ARBA"/>
</dbReference>
<protein>
    <recommendedName>
        <fullName evidence="3">Sodium-dependent dicarboxylate transporter SdcS</fullName>
    </recommendedName>
    <alternativeName>
        <fullName evidence="7">Na(+)/dicarboxylate symporter</fullName>
    </alternativeName>
</protein>
<gene>
    <name evidence="9" type="ORF">FO013_16410</name>
</gene>
<evidence type="ECO:0000256" key="3">
    <source>
        <dbReference type="ARBA" id="ARBA00020150"/>
    </source>
</evidence>
<evidence type="ECO:0000256" key="1">
    <source>
        <dbReference type="ARBA" id="ARBA00004141"/>
    </source>
</evidence>
<dbReference type="InterPro" id="IPR001898">
    <property type="entry name" value="SLC13A/DASS"/>
</dbReference>
<evidence type="ECO:0000256" key="5">
    <source>
        <dbReference type="ARBA" id="ARBA00022989"/>
    </source>
</evidence>
<sequence length="564" mass="60597">MATAHSHLNAIWGSLWASHYEIKKILTFSNVRKPTGIQTMAMSSAAGGTSTTDRSDHIDEAGAAKAPDPIGPGYTPARLTGLFLGPLLFTLTLVFFKPDGLSSEAQAVLASTLWVATWWITEAIPIPATSLLPVVLFPLTRALDGDSVVAAYGNDIIFLFIGGFTLAIAMEKWNLHQRIALSIVAAIGTSPRRIVLGFMVATGFLSMWVSNTAATMMMIPVGLAVAYQAARSLRGGEYQDELPKFEKSIIFGIGYAATVGGLGTLIGTPPLAVLSATVGELFDETISFAQWMLFGVPIVVILLTLTWLYLTGVKFKVRFKQLPGGEELIRDEKAALGKMSSQEKTVLCVFIGVAFMWVTRSFIWEDLLPGISDGVIGIMGAIVLFTLPSRGTQEKRILRWEDSTKIPWGILLLFGGGLAIAAGFVDSGLSEWIGEQLRTLDGINIFLVIVISTALVLFLTEITSNAATATMILPVMAAFALALGIHPYALMVPCAMAANCAFMLPVGTPPNAIMFGTGKITILEMVRTGFWINILALAFIIAAVFLVLPWLWGIDLLSTPASYL</sequence>
<accession>A0A556C950</accession>
<feature type="transmembrane region" description="Helical" evidence="8">
    <location>
        <begin position="77"/>
        <end position="96"/>
    </location>
</feature>
<evidence type="ECO:0000313" key="10">
    <source>
        <dbReference type="Proteomes" id="UP000316406"/>
    </source>
</evidence>
<dbReference type="GO" id="GO:1905039">
    <property type="term" value="P:carboxylic acid transmembrane transport"/>
    <property type="evidence" value="ECO:0007669"/>
    <property type="project" value="UniProtKB-ARBA"/>
</dbReference>
<comment type="subcellular location">
    <subcellularLocation>
        <location evidence="1">Membrane</location>
        <topology evidence="1">Multi-pass membrane protein</topology>
    </subcellularLocation>
</comment>
<dbReference type="OrthoDB" id="9766267at2"/>
<dbReference type="PANTHER" id="PTHR10283">
    <property type="entry name" value="SOLUTE CARRIER FAMILY 13 MEMBER"/>
    <property type="match status" value="1"/>
</dbReference>
<dbReference type="NCBIfam" id="TIGR00785">
    <property type="entry name" value="dass"/>
    <property type="match status" value="1"/>
</dbReference>
<dbReference type="Pfam" id="PF00939">
    <property type="entry name" value="Na_sulph_symp"/>
    <property type="match status" value="1"/>
</dbReference>
<reference evidence="9 10" key="1">
    <citation type="submission" date="2019-07" db="EMBL/GenBank/DDBJ databases">
        <title>Draft genome sequence of Brevibacterium aurantiacum XU54 isolated from Xinjiang China.</title>
        <authorList>
            <person name="Xu X."/>
        </authorList>
    </citation>
    <scope>NUCLEOTIDE SEQUENCE [LARGE SCALE GENOMIC DNA]</scope>
    <source>
        <strain evidence="9 10">XU54</strain>
    </source>
</reference>
<feature type="transmembrane region" description="Helical" evidence="8">
    <location>
        <begin position="408"/>
        <end position="430"/>
    </location>
</feature>
<feature type="transmembrane region" description="Helical" evidence="8">
    <location>
        <begin position="442"/>
        <end position="459"/>
    </location>
</feature>
<proteinExistence type="inferred from homology"/>
<dbReference type="AlphaFoldDB" id="A0A556C950"/>
<dbReference type="RefSeq" id="WP_143923636.1">
    <property type="nucleotide sequence ID" value="NZ_VLTK01000010.1"/>
</dbReference>
<feature type="transmembrane region" description="Helical" evidence="8">
    <location>
        <begin position="471"/>
        <end position="490"/>
    </location>
</feature>
<dbReference type="Proteomes" id="UP000316406">
    <property type="component" value="Unassembled WGS sequence"/>
</dbReference>
<evidence type="ECO:0000256" key="7">
    <source>
        <dbReference type="ARBA" id="ARBA00031174"/>
    </source>
</evidence>